<keyword evidence="1" id="KW-0812">Transmembrane</keyword>
<proteinExistence type="predicted"/>
<organism evidence="3 4">
    <name type="scientific">Haloarcula saliterrae</name>
    <dbReference type="NCBI Taxonomy" id="2950534"/>
    <lineage>
        <taxon>Archaea</taxon>
        <taxon>Methanobacteriati</taxon>
        <taxon>Methanobacteriota</taxon>
        <taxon>Stenosarchaea group</taxon>
        <taxon>Halobacteria</taxon>
        <taxon>Halobacteriales</taxon>
        <taxon>Haloarculaceae</taxon>
        <taxon>Haloarcula</taxon>
    </lineage>
</organism>
<keyword evidence="4" id="KW-1185">Reference proteome</keyword>
<dbReference type="Proteomes" id="UP001259659">
    <property type="component" value="Unassembled WGS sequence"/>
</dbReference>
<keyword evidence="1" id="KW-1133">Transmembrane helix</keyword>
<dbReference type="InterPro" id="IPR012859">
    <property type="entry name" value="Pilin_N_archaeal"/>
</dbReference>
<feature type="transmembrane region" description="Helical" evidence="1">
    <location>
        <begin position="17"/>
        <end position="40"/>
    </location>
</feature>
<protein>
    <submittedName>
        <fullName evidence="3">Type IV pilin N-terminal domain-containing protein</fullName>
    </submittedName>
</protein>
<sequence length="147" mass="15651">MGAPSLDDDTVAMSESIGIGLLVGMTVVVTAIVGLNVMVVTEDRAGGVPQANFTYDYAEDSSLLLVTHSRGDPIQAGRLEFEGPRGDAKANWSQLANKNRTEMVENGDIAQLSQNNAYGQRVGSGDAITVYYNESGNRTQLDQWPGA</sequence>
<evidence type="ECO:0000313" key="4">
    <source>
        <dbReference type="Proteomes" id="UP001259659"/>
    </source>
</evidence>
<gene>
    <name evidence="3" type="ORF">NDI56_05245</name>
</gene>
<evidence type="ECO:0000313" key="3">
    <source>
        <dbReference type="EMBL" id="MDS0258797.1"/>
    </source>
</evidence>
<keyword evidence="1" id="KW-0472">Membrane</keyword>
<evidence type="ECO:0000256" key="1">
    <source>
        <dbReference type="SAM" id="Phobius"/>
    </source>
</evidence>
<dbReference type="RefSeq" id="WP_310918359.1">
    <property type="nucleotide sequence ID" value="NZ_JAMQON010000001.1"/>
</dbReference>
<dbReference type="Pfam" id="PF07790">
    <property type="entry name" value="Pilin_N"/>
    <property type="match status" value="1"/>
</dbReference>
<feature type="domain" description="Archaeal Type IV pilin N-terminal" evidence="2">
    <location>
        <begin position="12"/>
        <end position="80"/>
    </location>
</feature>
<accession>A0ABU2F944</accession>
<name>A0ABU2F944_9EURY</name>
<dbReference type="EMBL" id="JAMQON010000001">
    <property type="protein sequence ID" value="MDS0258797.1"/>
    <property type="molecule type" value="Genomic_DNA"/>
</dbReference>
<evidence type="ECO:0000259" key="2">
    <source>
        <dbReference type="Pfam" id="PF07790"/>
    </source>
</evidence>
<reference evidence="3 4" key="1">
    <citation type="submission" date="2022-06" db="EMBL/GenBank/DDBJ databases">
        <title>Haloarcula sp. a new haloarchaeum isolate from saline soil.</title>
        <authorList>
            <person name="Strakova D."/>
            <person name="Galisteo C."/>
            <person name="Sanchez-Porro C."/>
            <person name="Ventosa A."/>
        </authorList>
    </citation>
    <scope>NUCLEOTIDE SEQUENCE [LARGE SCALE GENOMIC DNA]</scope>
    <source>
        <strain evidence="3 4">S1CR25-12</strain>
    </source>
</reference>
<comment type="caution">
    <text evidence="3">The sequence shown here is derived from an EMBL/GenBank/DDBJ whole genome shotgun (WGS) entry which is preliminary data.</text>
</comment>